<name>A0A421DSM1_9GAMM</name>
<sequence length="213" mass="24257">MAAASSSRSAALSERISALTIEIGDRTRLSTTGYQMAMDRINNPNKLDSDSLMTMRRAQQYTDAAKRAYPTETLKSLGLLQQSYIYNTADHGLRGAIEMSPKELSRCLEKCREYGFSNCDMQALEVAIALKYRLGLDEFKIVSNHKLSHNYIVIDPCNDFPKGVIVDSWTGQGVLELNLRTKLKFQHKEQNCHINENMHEWLDNYGKNYVLPR</sequence>
<organism evidence="1 2">
    <name type="scientific">Brenneria alni</name>
    <dbReference type="NCBI Taxonomy" id="71656"/>
    <lineage>
        <taxon>Bacteria</taxon>
        <taxon>Pseudomonadati</taxon>
        <taxon>Pseudomonadota</taxon>
        <taxon>Gammaproteobacteria</taxon>
        <taxon>Enterobacterales</taxon>
        <taxon>Pectobacteriaceae</taxon>
        <taxon>Brenneria</taxon>
    </lineage>
</organism>
<reference evidence="1 2" key="1">
    <citation type="submission" date="2016-09" db="EMBL/GenBank/DDBJ databases">
        <authorList>
            <person name="Doonan J."/>
            <person name="Pachebat J.A."/>
            <person name="Golyshin P.N."/>
            <person name="Denman S."/>
            <person name="Mcdonald J.E."/>
        </authorList>
    </citation>
    <scope>NUCLEOTIDE SEQUENCE [LARGE SCALE GENOMIC DNA]</scope>
    <source>
        <strain evidence="1 2">NCPPB 3934</strain>
    </source>
</reference>
<dbReference type="OrthoDB" id="6933130at2"/>
<comment type="caution">
    <text evidence="1">The sequence shown here is derived from an EMBL/GenBank/DDBJ whole genome shotgun (WGS) entry which is preliminary data.</text>
</comment>
<gene>
    <name evidence="1" type="ORF">BIY29_03520</name>
</gene>
<proteinExistence type="predicted"/>
<accession>A0A421DSM1</accession>
<keyword evidence="2" id="KW-1185">Reference proteome</keyword>
<dbReference type="AlphaFoldDB" id="A0A421DSM1"/>
<evidence type="ECO:0000313" key="1">
    <source>
        <dbReference type="EMBL" id="RLM27338.1"/>
    </source>
</evidence>
<dbReference type="EMBL" id="MJLZ01000004">
    <property type="protein sequence ID" value="RLM27338.1"/>
    <property type="molecule type" value="Genomic_DNA"/>
</dbReference>
<dbReference type="Proteomes" id="UP000285648">
    <property type="component" value="Unassembled WGS sequence"/>
</dbReference>
<evidence type="ECO:0000313" key="2">
    <source>
        <dbReference type="Proteomes" id="UP000285648"/>
    </source>
</evidence>
<protein>
    <submittedName>
        <fullName evidence="1">Type III effector</fullName>
    </submittedName>
</protein>